<keyword evidence="6" id="KW-1185">Reference proteome</keyword>
<evidence type="ECO:0000256" key="1">
    <source>
        <dbReference type="SAM" id="MobiDB-lite"/>
    </source>
</evidence>
<accession>A0A1Y2CZV0</accession>
<dbReference type="SUPFAM" id="SSF49562">
    <property type="entry name" value="C2 domain (Calcium/lipid-binding domain, CaLB)"/>
    <property type="match status" value="2"/>
</dbReference>
<dbReference type="EMBL" id="MCGO01000003">
    <property type="protein sequence ID" value="ORY52394.1"/>
    <property type="molecule type" value="Genomic_DNA"/>
</dbReference>
<organism evidence="5 6">
    <name type="scientific">Rhizoclosmatium globosum</name>
    <dbReference type="NCBI Taxonomy" id="329046"/>
    <lineage>
        <taxon>Eukaryota</taxon>
        <taxon>Fungi</taxon>
        <taxon>Fungi incertae sedis</taxon>
        <taxon>Chytridiomycota</taxon>
        <taxon>Chytridiomycota incertae sedis</taxon>
        <taxon>Chytridiomycetes</taxon>
        <taxon>Chytridiales</taxon>
        <taxon>Chytriomycetaceae</taxon>
        <taxon>Rhizoclosmatium</taxon>
    </lineage>
</organism>
<dbReference type="Pfam" id="PF06292">
    <property type="entry name" value="MUN"/>
    <property type="match status" value="1"/>
</dbReference>
<comment type="caution">
    <text evidence="5">The sequence shown here is derived from an EMBL/GenBank/DDBJ whole genome shotgun (WGS) entry which is preliminary data.</text>
</comment>
<evidence type="ECO:0008006" key="7">
    <source>
        <dbReference type="Google" id="ProtNLM"/>
    </source>
</evidence>
<dbReference type="Gene3D" id="1.10.357.50">
    <property type="match status" value="1"/>
</dbReference>
<dbReference type="InterPro" id="IPR014772">
    <property type="entry name" value="Munc13_dom-2"/>
</dbReference>
<dbReference type="CDD" id="cd00030">
    <property type="entry name" value="C2"/>
    <property type="match status" value="1"/>
</dbReference>
<dbReference type="SMART" id="SM00239">
    <property type="entry name" value="C2"/>
    <property type="match status" value="2"/>
</dbReference>
<dbReference type="STRING" id="329046.A0A1Y2CZV0"/>
<evidence type="ECO:0000313" key="5">
    <source>
        <dbReference type="EMBL" id="ORY52394.1"/>
    </source>
</evidence>
<feature type="region of interest" description="Disordered" evidence="1">
    <location>
        <begin position="163"/>
        <end position="202"/>
    </location>
</feature>
<feature type="compositionally biased region" description="Polar residues" evidence="1">
    <location>
        <begin position="1"/>
        <end position="17"/>
    </location>
</feature>
<feature type="compositionally biased region" description="Low complexity" evidence="1">
    <location>
        <begin position="81"/>
        <end position="101"/>
    </location>
</feature>
<dbReference type="Gene3D" id="2.60.40.150">
    <property type="entry name" value="C2 domain"/>
    <property type="match status" value="2"/>
</dbReference>
<dbReference type="PROSITE" id="PS50004">
    <property type="entry name" value="C2"/>
    <property type="match status" value="2"/>
</dbReference>
<dbReference type="PANTHER" id="PTHR47263:SF1">
    <property type="entry name" value="C2 DOMAIN PROTEIN (AFU_ORTHOLOGUE AFUA_7G02350)"/>
    <property type="match status" value="1"/>
</dbReference>
<feature type="domain" description="C2" evidence="2">
    <location>
        <begin position="287"/>
        <end position="417"/>
    </location>
</feature>
<evidence type="ECO:0000259" key="2">
    <source>
        <dbReference type="PROSITE" id="PS50004"/>
    </source>
</evidence>
<feature type="domain" description="MHD2" evidence="4">
    <location>
        <begin position="1212"/>
        <end position="1331"/>
    </location>
</feature>
<dbReference type="Pfam" id="PF00168">
    <property type="entry name" value="C2"/>
    <property type="match status" value="2"/>
</dbReference>
<dbReference type="PROSITE" id="PS51259">
    <property type="entry name" value="MHD2"/>
    <property type="match status" value="1"/>
</dbReference>
<evidence type="ECO:0000259" key="4">
    <source>
        <dbReference type="PROSITE" id="PS51259"/>
    </source>
</evidence>
<dbReference type="PANTHER" id="PTHR47263">
    <property type="entry name" value="ADENYLATE CYCLASE ACTIVATION PROTEIN GIT1"/>
    <property type="match status" value="1"/>
</dbReference>
<gene>
    <name evidence="5" type="ORF">BCR33DRAFT_711717</name>
</gene>
<dbReference type="InterPro" id="IPR000008">
    <property type="entry name" value="C2_dom"/>
</dbReference>
<name>A0A1Y2CZV0_9FUNG</name>
<dbReference type="PROSITE" id="PS51258">
    <property type="entry name" value="MHD1"/>
    <property type="match status" value="1"/>
</dbReference>
<dbReference type="Proteomes" id="UP000193642">
    <property type="component" value="Unassembled WGS sequence"/>
</dbReference>
<dbReference type="InterPro" id="IPR014770">
    <property type="entry name" value="Munc13_1"/>
</dbReference>
<proteinExistence type="predicted"/>
<dbReference type="InterPro" id="IPR010439">
    <property type="entry name" value="MUN_dom"/>
</dbReference>
<feature type="domain" description="C2" evidence="2">
    <location>
        <begin position="955"/>
        <end position="1106"/>
    </location>
</feature>
<feature type="region of interest" description="Disordered" evidence="1">
    <location>
        <begin position="1"/>
        <end position="101"/>
    </location>
</feature>
<protein>
    <recommendedName>
        <fullName evidence="7">C2 domain-containing protein</fullName>
    </recommendedName>
</protein>
<evidence type="ECO:0000259" key="3">
    <source>
        <dbReference type="PROSITE" id="PS51258"/>
    </source>
</evidence>
<feature type="domain" description="MHD1" evidence="3">
    <location>
        <begin position="745"/>
        <end position="878"/>
    </location>
</feature>
<feature type="region of interest" description="Disordered" evidence="1">
    <location>
        <begin position="125"/>
        <end position="147"/>
    </location>
</feature>
<feature type="compositionally biased region" description="Basic and acidic residues" evidence="1">
    <location>
        <begin position="49"/>
        <end position="58"/>
    </location>
</feature>
<sequence>MSPTPSQRSNRSGASGATGTGMPPVPVVRSRSKAGRAGVAPATTASSRGFDDMLRDLADFGGAPGAPGAPAAVSRSGSKASGRSNQTGSNTNGSTNTNANRTSDYAQLMRELDAVDVTANAPPLSVGQQIVQTERARREQDQRDRQRAADAAKALEAAAFERERVEQRREDERRRLLEEQKTKADGEKARRAKARRDGELRDSATRNAAIEAALSAGGLAFASAARLHTFNKDNAIVPEYVNALIRTLMADQTIAPLPEDFASYDGFALWERSINKPLQEVIADLLYARHIEQAVPSKIIPATIDIFFKVVEAHGLIAKEGRSRDAYCRIEFGQIPNPDIPPRTGIEIFMTETCSQTVNPAWNQHVDVATRDLSDVLIVSVWDRRKDDFLGRVVMTVKDVVLACGAAGTDGFVSRWAKLEKRGGKTNDKYVGGEILLEMSIDMERHPDPEDLQEADPISYLESTLVACKINFKAIYATLLRSCLILDINTNVPAATQPPPLDPNAPHEIIDLLSEESAATLRIWEEKWMIRHSYKVLAYLDLIFQKYKLYEVPVWALLNAYEELYGNMKRNEGWLNEHEKPFLIDTLEEMHSHYKTQVSNYKEYYPKNKPDEALESTILLLRMIFKSPVFREVHPELPKSFRTEIKEIMIDASNNRFKKLQALASPLDETDVEEVVGGLARLAELLVEDLINDYKYFKKPFEIELDIVKLNAEIFFSRFVGVLSAQFDTLLANEKVVEVASGNMFLLLKGLRSFDSKYCRIYPGIKKSIAYQNFTVEDWILPFISKWLDHLGTLTVEWVTNAVKIDNFEVMVSEGGMGSSGEESFSHSSSIMDLFQAVYKELDSIMDLKWSNEVQNAGFIQKFAKTVSRAIENYCDVVGTDEVGENKGQFSNFISSLRQQKKDKAPADITQESCVKLCNLEFALVKLDEMHKTLNVTTLTRAQTDHRRRTLALTPNPTVTASSALDDQNKIKGAFKIELVYAENVKPVTKSGVANPYMVIRLPDGTVVPTTDDDALPATTGMFGGKGKKKDGPVTLTGKECELGRTRPINETINPVWDETFSSLLPPVSHLDVFIYSKNLISDELCGKSVIDLSGRLSRLRAKLADHHTHDVYIEFEPQGRGLVRMTLEGEQEDVDYWFRKSRERLKRTQNDLVRALTAKISPHLKEAIVKAVREQESVAVKQGFFNSTVQYTNQTAAGIAIDQLVNEGEAYMALDPLTEYLNKNLGTLCGSLSPSMAHEVIKRLWDEVLSDIEYVLIPPLYGQLETTRRFLNKRQVSLCGWALKILRDFFHADGEDLGLPFRVLDNRKFLDVNSLMTAYFNEITKLKREYELSVVSGREKEMLLRLVRVRIEKQEDFTAAEREDGRKWVEVQLAKRRDR</sequence>
<dbReference type="InterPro" id="IPR052811">
    <property type="entry name" value="Glucose_resp_signaling"/>
</dbReference>
<dbReference type="OrthoDB" id="2015333at2759"/>
<evidence type="ECO:0000313" key="6">
    <source>
        <dbReference type="Proteomes" id="UP000193642"/>
    </source>
</evidence>
<dbReference type="Gene3D" id="1.20.58.1100">
    <property type="match status" value="1"/>
</dbReference>
<reference evidence="5 6" key="1">
    <citation type="submission" date="2016-07" db="EMBL/GenBank/DDBJ databases">
        <title>Pervasive Adenine N6-methylation of Active Genes in Fungi.</title>
        <authorList>
            <consortium name="DOE Joint Genome Institute"/>
            <person name="Mondo S.J."/>
            <person name="Dannebaum R.O."/>
            <person name="Kuo R.C."/>
            <person name="Labutti K."/>
            <person name="Haridas S."/>
            <person name="Kuo A."/>
            <person name="Salamov A."/>
            <person name="Ahrendt S.R."/>
            <person name="Lipzen A."/>
            <person name="Sullivan W."/>
            <person name="Andreopoulos W.B."/>
            <person name="Clum A."/>
            <person name="Lindquist E."/>
            <person name="Daum C."/>
            <person name="Ramamoorthy G.K."/>
            <person name="Gryganskyi A."/>
            <person name="Culley D."/>
            <person name="Magnuson J.K."/>
            <person name="James T.Y."/>
            <person name="O'Malley M.A."/>
            <person name="Stajich J.E."/>
            <person name="Spatafora J.W."/>
            <person name="Visel A."/>
            <person name="Grigoriev I.V."/>
        </authorList>
    </citation>
    <scope>NUCLEOTIDE SEQUENCE [LARGE SCALE GENOMIC DNA]</scope>
    <source>
        <strain evidence="5 6">JEL800</strain>
    </source>
</reference>
<dbReference type="InterPro" id="IPR035892">
    <property type="entry name" value="C2_domain_sf"/>
</dbReference>
<feature type="compositionally biased region" description="Basic and acidic residues" evidence="1">
    <location>
        <begin position="134"/>
        <end position="147"/>
    </location>
</feature>